<feature type="site" description="Part of a proton relay during catalysis" evidence="12">
    <location>
        <position position="107"/>
    </location>
</feature>
<evidence type="ECO:0000256" key="13">
    <source>
        <dbReference type="PIRNR" id="PIRNR001365"/>
    </source>
</evidence>
<dbReference type="GO" id="GO:0009089">
    <property type="term" value="P:lysine biosynthetic process via diaminopimelate"/>
    <property type="evidence" value="ECO:0007669"/>
    <property type="project" value="UniProtKB-UniRule"/>
</dbReference>
<dbReference type="PROSITE" id="PS00666">
    <property type="entry name" value="DHDPS_2"/>
    <property type="match status" value="1"/>
</dbReference>
<evidence type="ECO:0000256" key="7">
    <source>
        <dbReference type="ARBA" id="ARBA00022915"/>
    </source>
</evidence>
<evidence type="ECO:0000256" key="10">
    <source>
        <dbReference type="ARBA" id="ARBA00023270"/>
    </source>
</evidence>
<feature type="active site" description="Proton donor/acceptor" evidence="12 14">
    <location>
        <position position="133"/>
    </location>
</feature>
<keyword evidence="17" id="KW-1185">Reference proteome</keyword>
<dbReference type="HAMAP" id="MF_00418">
    <property type="entry name" value="DapA"/>
    <property type="match status" value="1"/>
</dbReference>
<keyword evidence="7 12" id="KW-0220">Diaminopimelate biosynthesis</keyword>
<evidence type="ECO:0000256" key="4">
    <source>
        <dbReference type="ARBA" id="ARBA00012086"/>
    </source>
</evidence>
<evidence type="ECO:0000256" key="1">
    <source>
        <dbReference type="ARBA" id="ARBA00003294"/>
    </source>
</evidence>
<dbReference type="EMBL" id="JACRTK010000004">
    <property type="protein sequence ID" value="MBC8591389.1"/>
    <property type="molecule type" value="Genomic_DNA"/>
</dbReference>
<comment type="function">
    <text evidence="1 12">Catalyzes the condensation of (S)-aspartate-beta-semialdehyde [(S)-ASA] and pyruvate to 4-hydroxy-tetrahydrodipicolinate (HTPA).</text>
</comment>
<keyword evidence="8 12" id="KW-0457">Lysine biosynthesis</keyword>
<accession>A0A926IMN9</accession>
<dbReference type="GO" id="GO:0005829">
    <property type="term" value="C:cytosol"/>
    <property type="evidence" value="ECO:0007669"/>
    <property type="project" value="TreeGrafter"/>
</dbReference>
<comment type="caution">
    <text evidence="16">The sequence shown here is derived from an EMBL/GenBank/DDBJ whole genome shotgun (WGS) entry which is preliminary data.</text>
</comment>
<dbReference type="CDD" id="cd00950">
    <property type="entry name" value="DHDPS"/>
    <property type="match status" value="1"/>
</dbReference>
<dbReference type="InterPro" id="IPR002220">
    <property type="entry name" value="DapA-like"/>
</dbReference>
<feature type="binding site" evidence="12 15">
    <location>
        <position position="47"/>
    </location>
    <ligand>
        <name>pyruvate</name>
        <dbReference type="ChEBI" id="CHEBI:15361"/>
    </ligand>
</feature>
<dbReference type="InterPro" id="IPR013785">
    <property type="entry name" value="Aldolase_TIM"/>
</dbReference>
<dbReference type="RefSeq" id="WP_249324256.1">
    <property type="nucleotide sequence ID" value="NZ_JACRTK010000004.1"/>
</dbReference>
<dbReference type="GO" id="GO:0008840">
    <property type="term" value="F:4-hydroxy-tetrahydrodipicolinate synthase activity"/>
    <property type="evidence" value="ECO:0007669"/>
    <property type="project" value="UniProtKB-UniRule"/>
</dbReference>
<evidence type="ECO:0000256" key="3">
    <source>
        <dbReference type="ARBA" id="ARBA00007592"/>
    </source>
</evidence>
<protein>
    <recommendedName>
        <fullName evidence="4 12">4-hydroxy-tetrahydrodipicolinate synthase</fullName>
        <shortName evidence="12">HTPA synthase</shortName>
        <ecNumber evidence="4 12">4.3.3.7</ecNumber>
    </recommendedName>
</protein>
<dbReference type="Proteomes" id="UP000601522">
    <property type="component" value="Unassembled WGS sequence"/>
</dbReference>
<dbReference type="Gene3D" id="3.20.20.70">
    <property type="entry name" value="Aldolase class I"/>
    <property type="match status" value="1"/>
</dbReference>
<dbReference type="InterPro" id="IPR005263">
    <property type="entry name" value="DapA"/>
</dbReference>
<dbReference type="InterPro" id="IPR020625">
    <property type="entry name" value="Schiff_base-form_aldolases_AS"/>
</dbReference>
<dbReference type="PROSITE" id="PS00665">
    <property type="entry name" value="DHDPS_1"/>
    <property type="match status" value="1"/>
</dbReference>
<comment type="subunit">
    <text evidence="12">Homotetramer; dimer of dimers.</text>
</comment>
<feature type="site" description="Part of a proton relay during catalysis" evidence="12">
    <location>
        <position position="46"/>
    </location>
</feature>
<dbReference type="PANTHER" id="PTHR12128:SF66">
    <property type="entry name" value="4-HYDROXY-2-OXOGLUTARATE ALDOLASE, MITOCHONDRIAL"/>
    <property type="match status" value="1"/>
</dbReference>
<dbReference type="InterPro" id="IPR020624">
    <property type="entry name" value="Schiff_base-form_aldolases_CS"/>
</dbReference>
<gene>
    <name evidence="12 16" type="primary">dapA</name>
    <name evidence="16" type="ORF">H8689_09730</name>
</gene>
<dbReference type="PRINTS" id="PR00146">
    <property type="entry name" value="DHPICSNTHASE"/>
</dbReference>
<feature type="binding site" evidence="12 15">
    <location>
        <position position="203"/>
    </location>
    <ligand>
        <name>pyruvate</name>
        <dbReference type="ChEBI" id="CHEBI:15361"/>
    </ligand>
</feature>
<dbReference type="PANTHER" id="PTHR12128">
    <property type="entry name" value="DIHYDRODIPICOLINATE SYNTHASE"/>
    <property type="match status" value="1"/>
</dbReference>
<sequence length="290" mass="31621">MREWGRLITAMVTPFDDDLNVDYEMAVSLGKKLVDEGSTSLVITGTTGEAPTLTLEEKIKLYKIMKENLNVPIIAGVGTNSTRDTIENAKKAVEAGVDGLLIVTPYYNKPDQDSLYQHFKTIAESVSLPIMLYNVPGRTGCNMLPSTVARLSKIDNIVALKEASGNITQLGEIMKIVSEDFIVYTGDDGMVLPSMAVGAYGVVSVSSHIVGTEMKEMIEAFIEGHNKKAAEIHLKLLSIFQNLFIVANPIPVKAALNMRGIKVGGVRLPLTKAKEDVLEILKKELEVLDK</sequence>
<evidence type="ECO:0000256" key="5">
    <source>
        <dbReference type="ARBA" id="ARBA00022490"/>
    </source>
</evidence>
<comment type="pathway">
    <text evidence="2 12">Amino-acid biosynthesis; L-lysine biosynthesis via DAP pathway; (S)-tetrahydrodipicolinate from L-aspartate: step 3/4.</text>
</comment>
<keyword evidence="10 12" id="KW-0704">Schiff base</keyword>
<dbReference type="AlphaFoldDB" id="A0A926IMN9"/>
<dbReference type="Pfam" id="PF00701">
    <property type="entry name" value="DHDPS"/>
    <property type="match status" value="1"/>
</dbReference>
<proteinExistence type="inferred from homology"/>
<evidence type="ECO:0000313" key="16">
    <source>
        <dbReference type="EMBL" id="MBC8591389.1"/>
    </source>
</evidence>
<comment type="catalytic activity">
    <reaction evidence="11 12">
        <text>L-aspartate 4-semialdehyde + pyruvate = (2S,4S)-4-hydroxy-2,3,4,5-tetrahydrodipicolinate + H2O + H(+)</text>
        <dbReference type="Rhea" id="RHEA:34171"/>
        <dbReference type="ChEBI" id="CHEBI:15361"/>
        <dbReference type="ChEBI" id="CHEBI:15377"/>
        <dbReference type="ChEBI" id="CHEBI:15378"/>
        <dbReference type="ChEBI" id="CHEBI:67139"/>
        <dbReference type="ChEBI" id="CHEBI:537519"/>
        <dbReference type="EC" id="4.3.3.7"/>
    </reaction>
</comment>
<evidence type="ECO:0000256" key="14">
    <source>
        <dbReference type="PIRSR" id="PIRSR001365-1"/>
    </source>
</evidence>
<evidence type="ECO:0000256" key="8">
    <source>
        <dbReference type="ARBA" id="ARBA00023154"/>
    </source>
</evidence>
<dbReference type="SMART" id="SM01130">
    <property type="entry name" value="DHDPS"/>
    <property type="match status" value="1"/>
</dbReference>
<comment type="caution">
    <text evidence="12">Was originally thought to be a dihydrodipicolinate synthase (DHDPS), catalyzing the condensation of (S)-aspartate-beta-semialdehyde [(S)-ASA] and pyruvate to dihydrodipicolinate (DHDP). However, it was shown in E.coli that the product of the enzymatic reaction is not dihydrodipicolinate but in fact (4S)-4-hydroxy-2,3,4,5-tetrahydro-(2S)-dipicolinic acid (HTPA), and that the consecutive dehydration reaction leading to DHDP is not spontaneous but catalyzed by DapB.</text>
</comment>
<keyword evidence="6 12" id="KW-0028">Amino-acid biosynthesis</keyword>
<evidence type="ECO:0000313" key="17">
    <source>
        <dbReference type="Proteomes" id="UP000601522"/>
    </source>
</evidence>
<evidence type="ECO:0000256" key="9">
    <source>
        <dbReference type="ARBA" id="ARBA00023239"/>
    </source>
</evidence>
<evidence type="ECO:0000256" key="12">
    <source>
        <dbReference type="HAMAP-Rule" id="MF_00418"/>
    </source>
</evidence>
<reference evidence="16 17" key="1">
    <citation type="submission" date="2020-08" db="EMBL/GenBank/DDBJ databases">
        <title>Genome public.</title>
        <authorList>
            <person name="Liu C."/>
            <person name="Sun Q."/>
        </authorList>
    </citation>
    <scope>NUCLEOTIDE SEQUENCE [LARGE SCALE GENOMIC DNA]</scope>
    <source>
        <strain evidence="16 17">NSJ-26</strain>
    </source>
</reference>
<comment type="similarity">
    <text evidence="3 12 13">Belongs to the DapA family.</text>
</comment>
<organism evidence="16 17">
    <name type="scientific">Wansuia hejianensis</name>
    <dbReference type="NCBI Taxonomy" id="2763667"/>
    <lineage>
        <taxon>Bacteria</taxon>
        <taxon>Bacillati</taxon>
        <taxon>Bacillota</taxon>
        <taxon>Clostridia</taxon>
        <taxon>Lachnospirales</taxon>
        <taxon>Lachnospiraceae</taxon>
        <taxon>Wansuia</taxon>
    </lineage>
</organism>
<keyword evidence="5 12" id="KW-0963">Cytoplasm</keyword>
<dbReference type="SUPFAM" id="SSF51569">
    <property type="entry name" value="Aldolase"/>
    <property type="match status" value="1"/>
</dbReference>
<evidence type="ECO:0000256" key="6">
    <source>
        <dbReference type="ARBA" id="ARBA00022605"/>
    </source>
</evidence>
<comment type="subcellular location">
    <subcellularLocation>
        <location evidence="12">Cytoplasm</location>
    </subcellularLocation>
</comment>
<evidence type="ECO:0000256" key="2">
    <source>
        <dbReference type="ARBA" id="ARBA00005120"/>
    </source>
</evidence>
<dbReference type="GO" id="GO:0019877">
    <property type="term" value="P:diaminopimelate biosynthetic process"/>
    <property type="evidence" value="ECO:0007669"/>
    <property type="project" value="UniProtKB-UniRule"/>
</dbReference>
<name>A0A926IMN9_9FIRM</name>
<evidence type="ECO:0000256" key="11">
    <source>
        <dbReference type="ARBA" id="ARBA00047836"/>
    </source>
</evidence>
<feature type="active site" description="Schiff-base intermediate with substrate" evidence="12 14">
    <location>
        <position position="161"/>
    </location>
</feature>
<evidence type="ECO:0000256" key="15">
    <source>
        <dbReference type="PIRSR" id="PIRSR001365-2"/>
    </source>
</evidence>
<dbReference type="NCBIfam" id="TIGR00674">
    <property type="entry name" value="dapA"/>
    <property type="match status" value="1"/>
</dbReference>
<keyword evidence="9 12" id="KW-0456">Lyase</keyword>
<dbReference type="EC" id="4.3.3.7" evidence="4 12"/>
<dbReference type="PIRSF" id="PIRSF001365">
    <property type="entry name" value="DHDPS"/>
    <property type="match status" value="1"/>
</dbReference>